<dbReference type="PANTHER" id="PTHR46170">
    <property type="entry name" value="GATOR COMPLEX PROTEIN WDR59"/>
    <property type="match status" value="1"/>
</dbReference>
<evidence type="ECO:0000256" key="6">
    <source>
        <dbReference type="ARBA" id="ARBA00038452"/>
    </source>
</evidence>
<dbReference type="CDD" id="cd16488">
    <property type="entry name" value="mRING-H2-C3H3C2_Mio-like"/>
    <property type="match status" value="1"/>
</dbReference>
<evidence type="ECO:0008006" key="14">
    <source>
        <dbReference type="Google" id="ProtNLM"/>
    </source>
</evidence>
<dbReference type="InterPro" id="IPR001841">
    <property type="entry name" value="Znf_RING"/>
</dbReference>
<dbReference type="Proteomes" id="UP000307173">
    <property type="component" value="Unassembled WGS sequence"/>
</dbReference>
<dbReference type="Gene3D" id="2.130.10.10">
    <property type="entry name" value="YVTN repeat-like/Quinoprotein amine dehydrogenase"/>
    <property type="match status" value="1"/>
</dbReference>
<dbReference type="PROSITE" id="PS50089">
    <property type="entry name" value="ZF_RING_2"/>
    <property type="match status" value="1"/>
</dbReference>
<dbReference type="Pfam" id="PF05773">
    <property type="entry name" value="RWD"/>
    <property type="match status" value="1"/>
</dbReference>
<feature type="region of interest" description="Disordered" evidence="9">
    <location>
        <begin position="730"/>
        <end position="759"/>
    </location>
</feature>
<evidence type="ECO:0000259" key="10">
    <source>
        <dbReference type="PROSITE" id="PS50089"/>
    </source>
</evidence>
<comment type="similarity">
    <text evidence="6">Belongs to the WD repeat WDR59 family.</text>
</comment>
<dbReference type="EMBL" id="SELW01000280">
    <property type="protein sequence ID" value="TID29651.1"/>
    <property type="molecule type" value="Genomic_DNA"/>
</dbReference>
<dbReference type="InterPro" id="IPR015943">
    <property type="entry name" value="WD40/YVTN_repeat-like_dom_sf"/>
</dbReference>
<dbReference type="InterPro" id="IPR016135">
    <property type="entry name" value="UBQ-conjugating_enzyme/RWD"/>
</dbReference>
<dbReference type="InterPro" id="IPR049566">
    <property type="entry name" value="WDR59_RTC1-like_RING_Znf"/>
</dbReference>
<evidence type="ECO:0000313" key="13">
    <source>
        <dbReference type="Proteomes" id="UP000307173"/>
    </source>
</evidence>
<comment type="subcellular location">
    <subcellularLocation>
        <location evidence="2">Vacuole</location>
    </subcellularLocation>
</comment>
<comment type="caution">
    <text evidence="12">The sequence shown here is derived from an EMBL/GenBank/DDBJ whole genome shotgun (WGS) entry which is preliminary data.</text>
</comment>
<evidence type="ECO:0000256" key="8">
    <source>
        <dbReference type="PROSITE-ProRule" id="PRU00221"/>
    </source>
</evidence>
<keyword evidence="4 8" id="KW-0853">WD repeat</keyword>
<feature type="domain" description="RING-type" evidence="10">
    <location>
        <begin position="1175"/>
        <end position="1214"/>
    </location>
</feature>
<evidence type="ECO:0000256" key="9">
    <source>
        <dbReference type="SAM" id="MobiDB-lite"/>
    </source>
</evidence>
<reference evidence="12 13" key="1">
    <citation type="journal article" date="2019" name="Front. Genet.">
        <title>Whole-Genome Sequencing of the Opportunistic Yeast Pathogen Candida inconspicua Uncovers Its Hybrid Origin.</title>
        <authorList>
            <person name="Mixao V."/>
            <person name="Hansen A.P."/>
            <person name="Saus E."/>
            <person name="Boekhout T."/>
            <person name="Lass-Florl C."/>
            <person name="Gabaldon T."/>
        </authorList>
    </citation>
    <scope>NUCLEOTIDE SEQUENCE [LARGE SCALE GENOMIC DNA]</scope>
    <source>
        <strain evidence="12 13">CBS 180</strain>
    </source>
</reference>
<keyword evidence="7" id="KW-0479">Metal-binding</keyword>
<dbReference type="PROSITE" id="PS50908">
    <property type="entry name" value="RWD"/>
    <property type="match status" value="1"/>
</dbReference>
<evidence type="ECO:0000256" key="2">
    <source>
        <dbReference type="ARBA" id="ARBA00004116"/>
    </source>
</evidence>
<dbReference type="InterPro" id="IPR019775">
    <property type="entry name" value="WD40_repeat_CS"/>
</dbReference>
<keyword evidence="7" id="KW-0863">Zinc-finger</keyword>
<dbReference type="InterPro" id="IPR036322">
    <property type="entry name" value="WD40_repeat_dom_sf"/>
</dbReference>
<dbReference type="GO" id="GO:0005774">
    <property type="term" value="C:vacuolar membrane"/>
    <property type="evidence" value="ECO:0007669"/>
    <property type="project" value="TreeGrafter"/>
</dbReference>
<feature type="repeat" description="WD" evidence="8">
    <location>
        <begin position="193"/>
        <end position="228"/>
    </location>
</feature>
<dbReference type="PANTHER" id="PTHR46170:SF1">
    <property type="entry name" value="GATOR COMPLEX PROTEIN WDR59"/>
    <property type="match status" value="1"/>
</dbReference>
<sequence>MKSPYDSITFGNPLSLRVDSKYMSIITIAPCGRDVVLAGRKGLLVIDLDDPFAAPRWLHHETSWEVADVQWSPHPSKPSWVVSTSNQKALVWNLARSSNDAIEHVLHSHTRAITDIHFHPQNPEMLATCSVDSFVLAWDLRCPKEPVMKWADWRDAASQVKWNYKDSNILASSHDNILHIWDVRKGAIPTKSFEAHDAKINSLDWSRESKFELISASNDMSVKFWSFNKEYDKPIYTIKTDFPVSKARHVPFGDHVCGIMPLRGGNNSVYVVDYKNKIGEAGLAPIYTFKGHTEPVKDFVWRSRRTYDSTVDDSEYQLVTWASDRDLRLWPMNDQMYSSFNYKKGMPLPEGKVYPRFEYKSYRVEPLIEVENKLIIRNQRKIGESVLYGIQKFNSEFNHLNWISGIKIGQSAFQGISSDPNSATFGDSSNQPLNLGEEFSNVGHKFPKLRFERISVSTGVLVLSLSGPWSAENKDDLIFIRLEINFPAGYPSSESVPKFKVENTHDLQPEKKKEILDNLSEIATKYCEHERFCLEPCLRFLLGEKIDLDLDFADSMVSYDLDFKNNNNLHSLNTTITDIDQSEEEEDEEEDNDDDEVNVLLNDGVVNPDGTEHKPMKRTQFDSTPVSKGCGAIWTNSGHLVCFFMKQNADDDDHLIKFGQQGFSLVRNLKRKKVENGMQIDRNRHNLGNVSNVEYSSESDSSTDSLSNDFDLFQYDRMYRTKVPDLLKNSTGKPFSNNARSNIMSAPTDRSHGTENSKSTRSKNIVKIYDFRHLIPVKMELACEYRIMGDNPHVLADHNALVAEKYGYKTVAHCWKMLAAILVKDVTIDQETATRLLEKLGRDTSNIEVTNCYRFFWGYHPFGARWFVVEIFNYFKKLGDVQMLAMMSCILFENNDIKNDTSIPINSPFSARVSSSDAKRSISRGQRRVEDDINRSYSIMAPPILARNHSSVSFERKYSRSVMNSFNPSSPINLLQTRVPSVSTMSSFEYDNRSFKSASPAADLFFGTLIPQNKRGIKHSGPVVVDYSSYTDSVSSSQNRSTTCQMTATQFQIVNKTNHSFAKDEENVEAPKVVINMINSSDLDLYTDEHCVNIEAFVLEQDLKNYRSEYASILFSWGLPESRLKVLKFNYANNRKNTGDFIEHCGAIGWYNDINIKVSDPSCIKWEKAHKKSKCNFCQLAVKKRLSVCSKCNHLMHDTCALIWWVDNEMRECPTGCGCDCLH</sequence>
<dbReference type="InterPro" id="IPR006575">
    <property type="entry name" value="RWD_dom"/>
</dbReference>
<dbReference type="PROSITE" id="PS50082">
    <property type="entry name" value="WD_REPEATS_2"/>
    <property type="match status" value="2"/>
</dbReference>
<evidence type="ECO:0000256" key="3">
    <source>
        <dbReference type="ARBA" id="ARBA00022554"/>
    </source>
</evidence>
<feature type="repeat" description="WD" evidence="8">
    <location>
        <begin position="106"/>
        <end position="141"/>
    </location>
</feature>
<dbReference type="InterPro" id="IPR001680">
    <property type="entry name" value="WD40_rpt"/>
</dbReference>
<dbReference type="SMART" id="SM00320">
    <property type="entry name" value="WD40"/>
    <property type="match status" value="5"/>
</dbReference>
<proteinExistence type="inferred from homology"/>
<dbReference type="GO" id="GO:0035591">
    <property type="term" value="F:signaling adaptor activity"/>
    <property type="evidence" value="ECO:0007669"/>
    <property type="project" value="TreeGrafter"/>
</dbReference>
<keyword evidence="5" id="KW-0677">Repeat</keyword>
<dbReference type="Pfam" id="PF17120">
    <property type="entry name" value="zf-RING_16"/>
    <property type="match status" value="1"/>
</dbReference>
<evidence type="ECO:0000256" key="4">
    <source>
        <dbReference type="ARBA" id="ARBA00022574"/>
    </source>
</evidence>
<comment type="function">
    <text evidence="1">May be involved in a process influencing telomere capping.</text>
</comment>
<dbReference type="GO" id="GO:0035859">
    <property type="term" value="C:Seh1-associated complex"/>
    <property type="evidence" value="ECO:0007669"/>
    <property type="project" value="TreeGrafter"/>
</dbReference>
<protein>
    <recommendedName>
        <fullName evidence="14">Restriction of telomere capping protein 1</fullName>
    </recommendedName>
</protein>
<dbReference type="STRING" id="52247.A0A4T0X2V4"/>
<feature type="compositionally biased region" description="Polar residues" evidence="9">
    <location>
        <begin position="730"/>
        <end position="745"/>
    </location>
</feature>
<name>A0A4T0X2V4_9ASCO</name>
<evidence type="ECO:0000256" key="1">
    <source>
        <dbReference type="ARBA" id="ARBA00002738"/>
    </source>
</evidence>
<dbReference type="SMART" id="SM00591">
    <property type="entry name" value="RWD"/>
    <property type="match status" value="1"/>
</dbReference>
<evidence type="ECO:0000256" key="5">
    <source>
        <dbReference type="ARBA" id="ARBA00022737"/>
    </source>
</evidence>
<keyword evidence="7" id="KW-0862">Zinc</keyword>
<keyword evidence="13" id="KW-1185">Reference proteome</keyword>
<dbReference type="GO" id="GO:0008270">
    <property type="term" value="F:zinc ion binding"/>
    <property type="evidence" value="ECO:0007669"/>
    <property type="project" value="UniProtKB-KW"/>
</dbReference>
<dbReference type="PROSITE" id="PS00678">
    <property type="entry name" value="WD_REPEATS_1"/>
    <property type="match status" value="1"/>
</dbReference>
<feature type="domain" description="RWD" evidence="11">
    <location>
        <begin position="437"/>
        <end position="548"/>
    </location>
</feature>
<dbReference type="GO" id="GO:0034198">
    <property type="term" value="P:cellular response to amino acid starvation"/>
    <property type="evidence" value="ECO:0007669"/>
    <property type="project" value="TreeGrafter"/>
</dbReference>
<dbReference type="SUPFAM" id="SSF50978">
    <property type="entry name" value="WD40 repeat-like"/>
    <property type="match status" value="1"/>
</dbReference>
<accession>A0A4T0X2V4</accession>
<gene>
    <name evidence="12" type="ORF">CANINC_001770</name>
</gene>
<dbReference type="AlphaFoldDB" id="A0A4T0X2V4"/>
<dbReference type="Pfam" id="PF00400">
    <property type="entry name" value="WD40"/>
    <property type="match status" value="2"/>
</dbReference>
<keyword evidence="3" id="KW-0926">Vacuole</keyword>
<dbReference type="InterPro" id="IPR049567">
    <property type="entry name" value="WDR59-like"/>
</dbReference>
<dbReference type="GO" id="GO:1904263">
    <property type="term" value="P:positive regulation of TORC1 signaling"/>
    <property type="evidence" value="ECO:0007669"/>
    <property type="project" value="TreeGrafter"/>
</dbReference>
<dbReference type="Gene3D" id="3.10.110.10">
    <property type="entry name" value="Ubiquitin Conjugating Enzyme"/>
    <property type="match status" value="1"/>
</dbReference>
<evidence type="ECO:0000256" key="7">
    <source>
        <dbReference type="PROSITE-ProRule" id="PRU00175"/>
    </source>
</evidence>
<organism evidence="12 13">
    <name type="scientific">Pichia inconspicua</name>
    <dbReference type="NCBI Taxonomy" id="52247"/>
    <lineage>
        <taxon>Eukaryota</taxon>
        <taxon>Fungi</taxon>
        <taxon>Dikarya</taxon>
        <taxon>Ascomycota</taxon>
        <taxon>Saccharomycotina</taxon>
        <taxon>Pichiomycetes</taxon>
        <taxon>Pichiales</taxon>
        <taxon>Pichiaceae</taxon>
        <taxon>Pichia</taxon>
    </lineage>
</organism>
<dbReference type="OrthoDB" id="311712at2759"/>
<evidence type="ECO:0000313" key="12">
    <source>
        <dbReference type="EMBL" id="TID29651.1"/>
    </source>
</evidence>
<dbReference type="PROSITE" id="PS50294">
    <property type="entry name" value="WD_REPEATS_REGION"/>
    <property type="match status" value="2"/>
</dbReference>
<evidence type="ECO:0000259" key="11">
    <source>
        <dbReference type="PROSITE" id="PS50908"/>
    </source>
</evidence>